<dbReference type="Pfam" id="PF13830">
    <property type="entry name" value="DUF4192"/>
    <property type="match status" value="1"/>
</dbReference>
<sequence>MTTDTTDPHLPAEQPHFLLGSAEDVLGAVPYLLGFHPDDSLVIIGLKGGPPRGRVHLTVRWDLPLADPGLGRTLPMLREEGITQVIAIGYGPGPLVTPAADAVMALFHGSEVALLDVLRVEGGRYWSYICSRADCCPPSGTPYDREAGTIAAQAIVHGLVALPDRAALERSLDPVDGPERAAMRRATARVVEGVRSRLRECDDVDGFAAEIVADGMARVHGAIGVYASGGRIDDEQAARLGLDLAVIRIRDEAWTLITDETHEVHLRLWCDLTRRLEPRFVPPVASLLGMAAWRSGDSALAGIALARAREADPGYSMANLLLEALHHLLPPQALQDRMPSPEELDQEMGGARASWLLPLAALLDEDPYPPLPAPRR</sequence>
<dbReference type="Proteomes" id="UP000619788">
    <property type="component" value="Unassembled WGS sequence"/>
</dbReference>
<dbReference type="AlphaFoldDB" id="A0A8J3SBR5"/>
<evidence type="ECO:0000313" key="1">
    <source>
        <dbReference type="EMBL" id="GIH90404.1"/>
    </source>
</evidence>
<proteinExistence type="predicted"/>
<name>A0A8J3SBR5_9ACTN</name>
<dbReference type="EMBL" id="BOOJ01000010">
    <property type="protein sequence ID" value="GIH90404.1"/>
    <property type="molecule type" value="Genomic_DNA"/>
</dbReference>
<dbReference type="RefSeq" id="WP_204062761.1">
    <property type="nucleotide sequence ID" value="NZ_BOOJ01000010.1"/>
</dbReference>
<reference evidence="1 2" key="1">
    <citation type="submission" date="2021-01" db="EMBL/GenBank/DDBJ databases">
        <title>Whole genome shotgun sequence of Planobispora siamensis NBRC 107568.</title>
        <authorList>
            <person name="Komaki H."/>
            <person name="Tamura T."/>
        </authorList>
    </citation>
    <scope>NUCLEOTIDE SEQUENCE [LARGE SCALE GENOMIC DNA]</scope>
    <source>
        <strain evidence="1 2">NBRC 107568</strain>
    </source>
</reference>
<keyword evidence="2" id="KW-1185">Reference proteome</keyword>
<organism evidence="1 2">
    <name type="scientific">Planobispora siamensis</name>
    <dbReference type="NCBI Taxonomy" id="936338"/>
    <lineage>
        <taxon>Bacteria</taxon>
        <taxon>Bacillati</taxon>
        <taxon>Actinomycetota</taxon>
        <taxon>Actinomycetes</taxon>
        <taxon>Streptosporangiales</taxon>
        <taxon>Streptosporangiaceae</taxon>
        <taxon>Planobispora</taxon>
    </lineage>
</organism>
<evidence type="ECO:0008006" key="3">
    <source>
        <dbReference type="Google" id="ProtNLM"/>
    </source>
</evidence>
<dbReference type="InterPro" id="IPR025447">
    <property type="entry name" value="DUF4192"/>
</dbReference>
<gene>
    <name evidence="1" type="ORF">Psi01_10340</name>
</gene>
<comment type="caution">
    <text evidence="1">The sequence shown here is derived from an EMBL/GenBank/DDBJ whole genome shotgun (WGS) entry which is preliminary data.</text>
</comment>
<accession>A0A8J3SBR5</accession>
<protein>
    <recommendedName>
        <fullName evidence="3">DUF4192 domain-containing protein</fullName>
    </recommendedName>
</protein>
<evidence type="ECO:0000313" key="2">
    <source>
        <dbReference type="Proteomes" id="UP000619788"/>
    </source>
</evidence>